<dbReference type="OrthoDB" id="7867984at2"/>
<keyword evidence="4" id="KW-1185">Reference proteome</keyword>
<evidence type="ECO:0000313" key="4">
    <source>
        <dbReference type="Proteomes" id="UP000245708"/>
    </source>
</evidence>
<dbReference type="Proteomes" id="UP000245708">
    <property type="component" value="Unassembled WGS sequence"/>
</dbReference>
<proteinExistence type="predicted"/>
<reference evidence="3 4" key="1">
    <citation type="submission" date="2018-05" db="EMBL/GenBank/DDBJ databases">
        <title>Genomic Encyclopedia of Type Strains, Phase IV (KMG-IV): sequencing the most valuable type-strain genomes for metagenomic binning, comparative biology and taxonomic classification.</title>
        <authorList>
            <person name="Goeker M."/>
        </authorList>
    </citation>
    <scope>NUCLEOTIDE SEQUENCE [LARGE SCALE GENOMIC DNA]</scope>
    <source>
        <strain evidence="3 4">DSM 16097</strain>
    </source>
</reference>
<gene>
    <name evidence="3" type="ORF">C7455_1039</name>
</gene>
<dbReference type="AlphaFoldDB" id="A0A316GIK5"/>
<protein>
    <submittedName>
        <fullName evidence="3">Uncharacterized protein DUF4168</fullName>
    </submittedName>
</protein>
<feature type="domain" description="DUF4168" evidence="2">
    <location>
        <begin position="41"/>
        <end position="117"/>
    </location>
</feature>
<sequence length="128" mass="13380">MTLKTTLAAATTAVALTVAAVPALMVGAQSATAQTTETAYSATQLDAFVAAFLEVSELRSTYTDRLQQSTEEAEQQAIVEEGNAAIVAAIEEVDGMDVELYSAILEQAAADPALNDRLTQRLQDAAEG</sequence>
<evidence type="ECO:0000256" key="1">
    <source>
        <dbReference type="SAM" id="SignalP"/>
    </source>
</evidence>
<comment type="caution">
    <text evidence="3">The sequence shown here is derived from an EMBL/GenBank/DDBJ whole genome shotgun (WGS) entry which is preliminary data.</text>
</comment>
<feature type="chain" id="PRO_5016289949" evidence="1">
    <location>
        <begin position="34"/>
        <end position="128"/>
    </location>
</feature>
<dbReference type="Pfam" id="PF13767">
    <property type="entry name" value="DUF4168"/>
    <property type="match status" value="1"/>
</dbReference>
<feature type="signal peptide" evidence="1">
    <location>
        <begin position="1"/>
        <end position="33"/>
    </location>
</feature>
<name>A0A316GIK5_9RHOB</name>
<dbReference type="RefSeq" id="WP_109666886.1">
    <property type="nucleotide sequence ID" value="NZ_QGGW01000003.1"/>
</dbReference>
<evidence type="ECO:0000313" key="3">
    <source>
        <dbReference type="EMBL" id="PWK60812.1"/>
    </source>
</evidence>
<organism evidence="3 4">
    <name type="scientific">Roseicyclus mahoneyensis</name>
    <dbReference type="NCBI Taxonomy" id="164332"/>
    <lineage>
        <taxon>Bacteria</taxon>
        <taxon>Pseudomonadati</taxon>
        <taxon>Pseudomonadota</taxon>
        <taxon>Alphaproteobacteria</taxon>
        <taxon>Rhodobacterales</taxon>
        <taxon>Roseobacteraceae</taxon>
        <taxon>Roseicyclus</taxon>
    </lineage>
</organism>
<accession>A0A316GIK5</accession>
<dbReference type="EMBL" id="QGGW01000003">
    <property type="protein sequence ID" value="PWK60812.1"/>
    <property type="molecule type" value="Genomic_DNA"/>
</dbReference>
<evidence type="ECO:0000259" key="2">
    <source>
        <dbReference type="Pfam" id="PF13767"/>
    </source>
</evidence>
<dbReference type="InterPro" id="IPR025433">
    <property type="entry name" value="DUF4168"/>
</dbReference>
<keyword evidence="1" id="KW-0732">Signal</keyword>